<name>A0A3D8H0Z4_9GAMM</name>
<comment type="caution">
    <text evidence="3">The sequence shown here is derived from an EMBL/GenBank/DDBJ whole genome shotgun (WGS) entry which is preliminary data.</text>
</comment>
<evidence type="ECO:0000256" key="1">
    <source>
        <dbReference type="SAM" id="Phobius"/>
    </source>
</evidence>
<protein>
    <recommendedName>
        <fullName evidence="2">Putative Flp pilus-assembly TadG-like N-terminal domain-containing protein</fullName>
    </recommendedName>
</protein>
<keyword evidence="1" id="KW-1133">Transmembrane helix</keyword>
<keyword evidence="4" id="KW-1185">Reference proteome</keyword>
<dbReference type="AlphaFoldDB" id="A0A3D8H0Z4"/>
<proteinExistence type="predicted"/>
<dbReference type="InterPro" id="IPR028087">
    <property type="entry name" value="Tad_N"/>
</dbReference>
<evidence type="ECO:0000259" key="2">
    <source>
        <dbReference type="Pfam" id="PF13400"/>
    </source>
</evidence>
<evidence type="ECO:0000313" key="3">
    <source>
        <dbReference type="EMBL" id="RDU40388.1"/>
    </source>
</evidence>
<accession>A0A3D8H0Z4</accession>
<sequence>MEKHAMSDVLLCEKKSLKNRSLANINSLKQRGSILVYYLSLLALLALIISYSFNASRISSEKTRLQNTSDAAAFSVATVESRDLNFKAYTNRAMVANQVAIAQSISIVSWARFIDRFVSNLSHITSFFPPLRAVFAGISSAVSSAVRGLDSAINVVIFGINFLEQQLSNAQQIHHLGTVLMAREIFTNVVKKNDPDVDRSITLQHSLFIQRYLKNHESFTQRYSPEKVTRTLRSRSRQKYTENKNRMDEFRSVTLRSRDGFSRNRTYNWMGTVYIPFDFRVKIQKTGGSELTGSSRKPDEHGNYYTWSAMDTMAFHGSYYRCSWTSGCGWRSWREFLPVAWGAAATGGERPFDFFRGLGGRNRYANSYRVNRWASRLAALEFNRNGSTGVFNGLRAFYDIKEDGLISEAPGVAVLLTKPHGNSGVRTSKYTDFGSGSSNLDVEGAGGLHKNRLSALSQAVPYFSRPNGINVFRRSDRLREYGNLYNPFWQPRLSKLEDKNRMLRLAATLL</sequence>
<dbReference type="Pfam" id="PF13400">
    <property type="entry name" value="Tad"/>
    <property type="match status" value="1"/>
</dbReference>
<feature type="domain" description="Putative Flp pilus-assembly TadG-like N-terminal" evidence="2">
    <location>
        <begin position="32"/>
        <end position="77"/>
    </location>
</feature>
<organism evidence="3 4">
    <name type="scientific">Marinobacter flavimaris</name>
    <dbReference type="NCBI Taxonomy" id="262076"/>
    <lineage>
        <taxon>Bacteria</taxon>
        <taxon>Pseudomonadati</taxon>
        <taxon>Pseudomonadota</taxon>
        <taxon>Gammaproteobacteria</taxon>
        <taxon>Pseudomonadales</taxon>
        <taxon>Marinobacteraceae</taxon>
        <taxon>Marinobacter</taxon>
    </lineage>
</organism>
<keyword evidence="1" id="KW-0472">Membrane</keyword>
<gene>
    <name evidence="3" type="ORF">DXI23_14395</name>
</gene>
<keyword evidence="1" id="KW-0812">Transmembrane</keyword>
<evidence type="ECO:0000313" key="4">
    <source>
        <dbReference type="Proteomes" id="UP000256431"/>
    </source>
</evidence>
<dbReference type="EMBL" id="QRDH01000006">
    <property type="protein sequence ID" value="RDU40388.1"/>
    <property type="molecule type" value="Genomic_DNA"/>
</dbReference>
<dbReference type="Proteomes" id="UP000256431">
    <property type="component" value="Unassembled WGS sequence"/>
</dbReference>
<feature type="transmembrane region" description="Helical" evidence="1">
    <location>
        <begin position="34"/>
        <end position="53"/>
    </location>
</feature>
<reference evidence="3 4" key="1">
    <citation type="submission" date="2018-08" db="EMBL/GenBank/DDBJ databases">
        <title>Genome sequence of Marinobacter flavimaris KCTC 12185.</title>
        <authorList>
            <person name="Chun J."/>
            <person name="Kim B.-Y."/>
            <person name="Choi S.-B."/>
            <person name="Kwak M.-J."/>
        </authorList>
    </citation>
    <scope>NUCLEOTIDE SEQUENCE [LARGE SCALE GENOMIC DNA]</scope>
    <source>
        <strain evidence="3 4">KCTC 12185</strain>
    </source>
</reference>